<evidence type="ECO:0000313" key="2">
    <source>
        <dbReference type="EMBL" id="KAH1180676.1"/>
    </source>
</evidence>
<feature type="chain" id="PRO_5039622604" evidence="1">
    <location>
        <begin position="35"/>
        <end position="62"/>
    </location>
</feature>
<gene>
    <name evidence="2" type="ORF">KIL84_001610</name>
</gene>
<dbReference type="AlphaFoldDB" id="A0A9D4B4X5"/>
<keyword evidence="3" id="KW-1185">Reference proteome</keyword>
<feature type="signal peptide" evidence="1">
    <location>
        <begin position="1"/>
        <end position="34"/>
    </location>
</feature>
<protein>
    <submittedName>
        <fullName evidence="2">Uncharacterized protein</fullName>
    </submittedName>
</protein>
<name>A0A9D4B4X5_9SAUR</name>
<proteinExistence type="predicted"/>
<dbReference type="Proteomes" id="UP000827986">
    <property type="component" value="Unassembled WGS sequence"/>
</dbReference>
<sequence length="62" mass="7318">GRIGSSCWELQSLLSWFWLWCFICWERKLHLCQGIKGNESSVTPAMLVKMIFTVRTFGEYWG</sequence>
<dbReference type="EMBL" id="JAHDVG010000469">
    <property type="protein sequence ID" value="KAH1180676.1"/>
    <property type="molecule type" value="Genomic_DNA"/>
</dbReference>
<comment type="caution">
    <text evidence="2">The sequence shown here is derived from an EMBL/GenBank/DDBJ whole genome shotgun (WGS) entry which is preliminary data.</text>
</comment>
<keyword evidence="1" id="KW-0732">Signal</keyword>
<accession>A0A9D4B4X5</accession>
<feature type="non-terminal residue" evidence="2">
    <location>
        <position position="1"/>
    </location>
</feature>
<evidence type="ECO:0000313" key="3">
    <source>
        <dbReference type="Proteomes" id="UP000827986"/>
    </source>
</evidence>
<evidence type="ECO:0000256" key="1">
    <source>
        <dbReference type="SAM" id="SignalP"/>
    </source>
</evidence>
<organism evidence="2 3">
    <name type="scientific">Mauremys mutica</name>
    <name type="common">yellowpond turtle</name>
    <dbReference type="NCBI Taxonomy" id="74926"/>
    <lineage>
        <taxon>Eukaryota</taxon>
        <taxon>Metazoa</taxon>
        <taxon>Chordata</taxon>
        <taxon>Craniata</taxon>
        <taxon>Vertebrata</taxon>
        <taxon>Euteleostomi</taxon>
        <taxon>Archelosauria</taxon>
        <taxon>Testudinata</taxon>
        <taxon>Testudines</taxon>
        <taxon>Cryptodira</taxon>
        <taxon>Durocryptodira</taxon>
        <taxon>Testudinoidea</taxon>
        <taxon>Geoemydidae</taxon>
        <taxon>Geoemydinae</taxon>
        <taxon>Mauremys</taxon>
    </lineage>
</organism>
<reference evidence="2" key="1">
    <citation type="submission" date="2021-09" db="EMBL/GenBank/DDBJ databases">
        <title>The genome of Mauremys mutica provides insights into the evolution of semi-aquatic lifestyle.</title>
        <authorList>
            <person name="Gong S."/>
            <person name="Gao Y."/>
        </authorList>
    </citation>
    <scope>NUCLEOTIDE SEQUENCE</scope>
    <source>
        <strain evidence="2">MM-2020</strain>
        <tissue evidence="2">Muscle</tissue>
    </source>
</reference>